<organism evidence="2 3">
    <name type="scientific">Leucothrix arctica</name>
    <dbReference type="NCBI Taxonomy" id="1481894"/>
    <lineage>
        <taxon>Bacteria</taxon>
        <taxon>Pseudomonadati</taxon>
        <taxon>Pseudomonadota</taxon>
        <taxon>Gammaproteobacteria</taxon>
        <taxon>Thiotrichales</taxon>
        <taxon>Thiotrichaceae</taxon>
        <taxon>Leucothrix</taxon>
    </lineage>
</organism>
<keyword evidence="1" id="KW-0812">Transmembrane</keyword>
<evidence type="ECO:0000256" key="1">
    <source>
        <dbReference type="SAM" id="Phobius"/>
    </source>
</evidence>
<name>A0A317CD98_9GAMM</name>
<dbReference type="EMBL" id="QGKL01000029">
    <property type="protein sequence ID" value="PWQ96367.1"/>
    <property type="molecule type" value="Genomic_DNA"/>
</dbReference>
<dbReference type="RefSeq" id="WP_109823338.1">
    <property type="nucleotide sequence ID" value="NZ_QGKL01000029.1"/>
</dbReference>
<proteinExistence type="predicted"/>
<keyword evidence="1" id="KW-1133">Transmembrane helix</keyword>
<evidence type="ECO:0000313" key="2">
    <source>
        <dbReference type="EMBL" id="PWQ96367.1"/>
    </source>
</evidence>
<gene>
    <name evidence="2" type="ORF">DKT75_10305</name>
</gene>
<evidence type="ECO:0000313" key="3">
    <source>
        <dbReference type="Proteomes" id="UP000245506"/>
    </source>
</evidence>
<dbReference type="OrthoDB" id="5623789at2"/>
<protein>
    <submittedName>
        <fullName evidence="2">Uncharacterized protein</fullName>
    </submittedName>
</protein>
<dbReference type="Proteomes" id="UP000245506">
    <property type="component" value="Unassembled WGS sequence"/>
</dbReference>
<sequence>MKKILQNKQKFIAIIMAPFLAIGGYGLADLYMTNKEDIKYYELVPKGSCKPVQKACEIEGRGLTLQVTFGSTPESGQLLPITVTSKDRLDDVALSVLSNGTESDAVGASHNELRTVWNTAPRLKTIGDSQSLVLRLAISEQGKMHLAEVPLDVSQ</sequence>
<accession>A0A317CD98</accession>
<dbReference type="AlphaFoldDB" id="A0A317CD98"/>
<reference evidence="2 3" key="1">
    <citation type="submission" date="2018-05" db="EMBL/GenBank/DDBJ databases">
        <title>Leucothrix arctica sp. nov., isolated from Arctic seawater.</title>
        <authorList>
            <person name="Choi A."/>
            <person name="Baek K."/>
        </authorList>
    </citation>
    <scope>NUCLEOTIDE SEQUENCE [LARGE SCALE GENOMIC DNA]</scope>
    <source>
        <strain evidence="2 3">IMCC9719</strain>
    </source>
</reference>
<keyword evidence="1" id="KW-0472">Membrane</keyword>
<comment type="caution">
    <text evidence="2">The sequence shown here is derived from an EMBL/GenBank/DDBJ whole genome shotgun (WGS) entry which is preliminary data.</text>
</comment>
<feature type="transmembrane region" description="Helical" evidence="1">
    <location>
        <begin position="12"/>
        <end position="32"/>
    </location>
</feature>
<keyword evidence="3" id="KW-1185">Reference proteome</keyword>